<reference evidence="1" key="1">
    <citation type="submission" date="2020-11" db="EMBL/GenBank/DDBJ databases">
        <authorList>
            <consortium name="DOE Joint Genome Institute"/>
            <person name="Ahrendt S."/>
            <person name="Riley R."/>
            <person name="Andreopoulos W."/>
            <person name="Labutti K."/>
            <person name="Pangilinan J."/>
            <person name="Ruiz-Duenas F.J."/>
            <person name="Barrasa J.M."/>
            <person name="Sanchez-Garcia M."/>
            <person name="Camarero S."/>
            <person name="Miyauchi S."/>
            <person name="Serrano A."/>
            <person name="Linde D."/>
            <person name="Babiker R."/>
            <person name="Drula E."/>
            <person name="Ayuso-Fernandez I."/>
            <person name="Pacheco R."/>
            <person name="Padilla G."/>
            <person name="Ferreira P."/>
            <person name="Barriuso J."/>
            <person name="Kellner H."/>
            <person name="Castanera R."/>
            <person name="Alfaro M."/>
            <person name="Ramirez L."/>
            <person name="Pisabarro A.G."/>
            <person name="Kuo A."/>
            <person name="Tritt A."/>
            <person name="Lipzen A."/>
            <person name="He G."/>
            <person name="Yan M."/>
            <person name="Ng V."/>
            <person name="Cullen D."/>
            <person name="Martin F."/>
            <person name="Rosso M.-N."/>
            <person name="Henrissat B."/>
            <person name="Hibbett D."/>
            <person name="Martinez A.T."/>
            <person name="Grigoriev I.V."/>
        </authorList>
    </citation>
    <scope>NUCLEOTIDE SEQUENCE</scope>
    <source>
        <strain evidence="1">CBS 247.69</strain>
    </source>
</reference>
<evidence type="ECO:0000313" key="2">
    <source>
        <dbReference type="Proteomes" id="UP000807353"/>
    </source>
</evidence>
<comment type="caution">
    <text evidence="1">The sequence shown here is derived from an EMBL/GenBank/DDBJ whole genome shotgun (WGS) entry which is preliminary data.</text>
</comment>
<dbReference type="Proteomes" id="UP000807353">
    <property type="component" value="Unassembled WGS sequence"/>
</dbReference>
<keyword evidence="2" id="KW-1185">Reference proteome</keyword>
<dbReference type="AlphaFoldDB" id="A0A9P6CKC0"/>
<evidence type="ECO:0000313" key="1">
    <source>
        <dbReference type="EMBL" id="KAF9469417.1"/>
    </source>
</evidence>
<gene>
    <name evidence="1" type="ORF">BDZ94DRAFT_1231768</name>
</gene>
<accession>A0A9P6CKC0</accession>
<name>A0A9P6CKC0_9AGAR</name>
<proteinExistence type="predicted"/>
<sequence length="279" mass="31638">MYESSTTVFHNNPGKSNRRIVLRTEPMRWGIWSTSLLVVYRKSVGRGGTRIDYHGTRRDEVGRKRVRWFRPQCGVGLHSGGEKRKTSTNELVTTIDVGKEHVQTKEESLGEGHEAVGRGQCRAMTDVLDGCGISKLVRESSFNSGEKEAFRWEDSGIVNTLTGLEVWNSKSKYHRRRPTFIKIMTGGLIWVFVADFIRKYGDYKVLLMESCNVFIYILKEKYIFSVGYLNTGGTIGTGIAKRDGFDDTGIWTMSKKVPWNDVVEWDPIPGKEKAIRSGV</sequence>
<protein>
    <submittedName>
        <fullName evidence="1">Uncharacterized protein</fullName>
    </submittedName>
</protein>
<organism evidence="1 2">
    <name type="scientific">Collybia nuda</name>
    <dbReference type="NCBI Taxonomy" id="64659"/>
    <lineage>
        <taxon>Eukaryota</taxon>
        <taxon>Fungi</taxon>
        <taxon>Dikarya</taxon>
        <taxon>Basidiomycota</taxon>
        <taxon>Agaricomycotina</taxon>
        <taxon>Agaricomycetes</taxon>
        <taxon>Agaricomycetidae</taxon>
        <taxon>Agaricales</taxon>
        <taxon>Tricholomatineae</taxon>
        <taxon>Clitocybaceae</taxon>
        <taxon>Collybia</taxon>
    </lineage>
</organism>
<dbReference type="EMBL" id="MU150230">
    <property type="protein sequence ID" value="KAF9469417.1"/>
    <property type="molecule type" value="Genomic_DNA"/>
</dbReference>